<dbReference type="RefSeq" id="WP_110300229.1">
    <property type="nucleotide sequence ID" value="NZ_QJJM01000018.1"/>
</dbReference>
<comment type="caution">
    <text evidence="1">The sequence shown here is derived from an EMBL/GenBank/DDBJ whole genome shotgun (WGS) entry which is preliminary data.</text>
</comment>
<proteinExistence type="predicted"/>
<organism evidence="1 2">
    <name type="scientific">Blastomonas natatoria</name>
    <dbReference type="NCBI Taxonomy" id="34015"/>
    <lineage>
        <taxon>Bacteria</taxon>
        <taxon>Pseudomonadati</taxon>
        <taxon>Pseudomonadota</taxon>
        <taxon>Alphaproteobacteria</taxon>
        <taxon>Sphingomonadales</taxon>
        <taxon>Sphingomonadaceae</taxon>
        <taxon>Blastomonas</taxon>
    </lineage>
</organism>
<evidence type="ECO:0000313" key="2">
    <source>
        <dbReference type="Proteomes" id="UP000248014"/>
    </source>
</evidence>
<dbReference type="EMBL" id="QJJM01000018">
    <property type="protein sequence ID" value="PXW68324.1"/>
    <property type="molecule type" value="Genomic_DNA"/>
</dbReference>
<sequence>MPDEAEMVRRLLVEYISSPSLKHIRDYRALSNLAAAIVSTLNRNNTAWRKWTPTREQLVIRAGPCWVPTDALTQHLNTMPGPTLTRTDVAQRMRDLQEQDRCDFARDDLRESCKELFDREHAEGTELPAIVGALQEHVEREGDRLQAEQRARWKEAEEEKRRSLEQRFVSGADCKWTPVSGSKDVFCRSNGRAYRLTRCANGQCEVSRVADQADPGIFIGRYQTRGDATKALATIAFAPDIS</sequence>
<dbReference type="AlphaFoldDB" id="A0A2V3UPB6"/>
<reference evidence="1 2" key="1">
    <citation type="submission" date="2018-05" db="EMBL/GenBank/DDBJ databases">
        <title>Genomic Encyclopedia of Type Strains, Phase IV (KMG-IV): sequencing the most valuable type-strain genomes for metagenomic binning, comparative biology and taxonomic classification.</title>
        <authorList>
            <person name="Goeker M."/>
        </authorList>
    </citation>
    <scope>NUCLEOTIDE SEQUENCE [LARGE SCALE GENOMIC DNA]</scope>
    <source>
        <strain evidence="1 2">DSM 3183</strain>
    </source>
</reference>
<protein>
    <submittedName>
        <fullName evidence="1">Uncharacterized protein</fullName>
    </submittedName>
</protein>
<evidence type="ECO:0000313" key="1">
    <source>
        <dbReference type="EMBL" id="PXW68324.1"/>
    </source>
</evidence>
<dbReference type="Proteomes" id="UP000248014">
    <property type="component" value="Unassembled WGS sequence"/>
</dbReference>
<accession>A0A2V3UPB6</accession>
<keyword evidence="2" id="KW-1185">Reference proteome</keyword>
<dbReference type="OrthoDB" id="8421533at2"/>
<name>A0A2V3UPB6_9SPHN</name>
<gene>
    <name evidence="1" type="ORF">C7451_11847</name>
</gene>